<accession>A0A1F5ECZ0</accession>
<dbReference type="AlphaFoldDB" id="A0A1F5ECZ0"/>
<evidence type="ECO:0000256" key="1">
    <source>
        <dbReference type="SAM" id="Phobius"/>
    </source>
</evidence>
<reference evidence="2 3" key="1">
    <citation type="journal article" date="2016" name="Nat. Commun.">
        <title>Thousands of microbial genomes shed light on interconnected biogeochemical processes in an aquifer system.</title>
        <authorList>
            <person name="Anantharaman K."/>
            <person name="Brown C.T."/>
            <person name="Hug L.A."/>
            <person name="Sharon I."/>
            <person name="Castelle C.J."/>
            <person name="Probst A.J."/>
            <person name="Thomas B.C."/>
            <person name="Singh A."/>
            <person name="Wilkins M.J."/>
            <person name="Karaoz U."/>
            <person name="Brodie E.L."/>
            <person name="Williams K.H."/>
            <person name="Hubbard S.S."/>
            <person name="Banfield J.F."/>
        </authorList>
    </citation>
    <scope>NUCLEOTIDE SEQUENCE [LARGE SCALE GENOMIC DNA]</scope>
</reference>
<comment type="caution">
    <text evidence="2">The sequence shown here is derived from an EMBL/GenBank/DDBJ whole genome shotgun (WGS) entry which is preliminary data.</text>
</comment>
<dbReference type="EMBL" id="MEZY01000015">
    <property type="protein sequence ID" value="OGD65160.1"/>
    <property type="molecule type" value="Genomic_DNA"/>
</dbReference>
<keyword evidence="1" id="KW-0472">Membrane</keyword>
<gene>
    <name evidence="2" type="ORF">A2215_02415</name>
</gene>
<evidence type="ECO:0008006" key="4">
    <source>
        <dbReference type="Google" id="ProtNLM"/>
    </source>
</evidence>
<organism evidence="2 3">
    <name type="scientific">Candidatus Berkelbacteria bacterium RIFOXYA2_FULL_43_10</name>
    <dbReference type="NCBI Taxonomy" id="1797472"/>
    <lineage>
        <taxon>Bacteria</taxon>
        <taxon>Candidatus Berkelbacteria</taxon>
    </lineage>
</organism>
<dbReference type="Proteomes" id="UP000178583">
    <property type="component" value="Unassembled WGS sequence"/>
</dbReference>
<name>A0A1F5ECZ0_9BACT</name>
<feature type="transmembrane region" description="Helical" evidence="1">
    <location>
        <begin position="16"/>
        <end position="37"/>
    </location>
</feature>
<evidence type="ECO:0000313" key="2">
    <source>
        <dbReference type="EMBL" id="OGD65160.1"/>
    </source>
</evidence>
<protein>
    <recommendedName>
        <fullName evidence="4">LytR/CpsA/Psr regulator C-terminal domain-containing protein</fullName>
    </recommendedName>
</protein>
<sequence length="233" mass="25644">MTDFFSPTRSRMPLKSLGVVLLFVIAVLAIIGGYYYYDKYQKVLKDPQIITRQETEWLVSRVSILMQLPQDETPSIATVIDKDKLKDQPFFKECENGDKVLIYTKAKKAILYRPSANKVIEVTPLSIDESAANGADLSGVESQMVKIALYNGTPDSKLLDSTEATLKDSITNIQITTKVEAKKSDYSKTFVVDLTGDRASEVKKIAETLGGEVSTLPAGETAPDADILIIIGK</sequence>
<evidence type="ECO:0000313" key="3">
    <source>
        <dbReference type="Proteomes" id="UP000178583"/>
    </source>
</evidence>
<proteinExistence type="predicted"/>
<keyword evidence="1" id="KW-0812">Transmembrane</keyword>
<keyword evidence="1" id="KW-1133">Transmembrane helix</keyword>